<reference evidence="1" key="2">
    <citation type="journal article" date="2022" name="New Phytol.">
        <title>Evolutionary transition to the ectomycorrhizal habit in the genomes of a hyperdiverse lineage of mushroom-forming fungi.</title>
        <authorList>
            <person name="Looney B."/>
            <person name="Miyauchi S."/>
            <person name="Morin E."/>
            <person name="Drula E."/>
            <person name="Courty P.E."/>
            <person name="Kohler A."/>
            <person name="Kuo A."/>
            <person name="LaButti K."/>
            <person name="Pangilinan J."/>
            <person name="Lipzen A."/>
            <person name="Riley R."/>
            <person name="Andreopoulos W."/>
            <person name="He G."/>
            <person name="Johnson J."/>
            <person name="Nolan M."/>
            <person name="Tritt A."/>
            <person name="Barry K.W."/>
            <person name="Grigoriev I.V."/>
            <person name="Nagy L.G."/>
            <person name="Hibbett D."/>
            <person name="Henrissat B."/>
            <person name="Matheny P.B."/>
            <person name="Labbe J."/>
            <person name="Martin F.M."/>
        </authorList>
    </citation>
    <scope>NUCLEOTIDE SEQUENCE</scope>
    <source>
        <strain evidence="1">FP105234-sp</strain>
    </source>
</reference>
<organism evidence="1 2">
    <name type="scientific">Auriscalpium vulgare</name>
    <dbReference type="NCBI Taxonomy" id="40419"/>
    <lineage>
        <taxon>Eukaryota</taxon>
        <taxon>Fungi</taxon>
        <taxon>Dikarya</taxon>
        <taxon>Basidiomycota</taxon>
        <taxon>Agaricomycotina</taxon>
        <taxon>Agaricomycetes</taxon>
        <taxon>Russulales</taxon>
        <taxon>Auriscalpiaceae</taxon>
        <taxon>Auriscalpium</taxon>
    </lineage>
</organism>
<dbReference type="Proteomes" id="UP000814033">
    <property type="component" value="Unassembled WGS sequence"/>
</dbReference>
<protein>
    <submittedName>
        <fullName evidence="1">Uncharacterized protein</fullName>
    </submittedName>
</protein>
<comment type="caution">
    <text evidence="1">The sequence shown here is derived from an EMBL/GenBank/DDBJ whole genome shotgun (WGS) entry which is preliminary data.</text>
</comment>
<name>A0ACB8S5U4_9AGAM</name>
<gene>
    <name evidence="1" type="ORF">FA95DRAFT_1554372</name>
</gene>
<accession>A0ACB8S5U4</accession>
<keyword evidence="2" id="KW-1185">Reference proteome</keyword>
<evidence type="ECO:0000313" key="2">
    <source>
        <dbReference type="Proteomes" id="UP000814033"/>
    </source>
</evidence>
<sequence>MSVTSCLRSIFAFRTGPATVLVVLLYAAAFVSLYLADQLQPLPTGAQQRAVLEQAYKDLHVIAARPRPYNSHQNDLIRKYLLRRVHDIARDYPWIHVQDDETTATFVDRNKAVYFEGNNILVKIDGTDDGAHSNGVLFSAHYDSVSTAPGATDDGMNVASLLQTIKHLAGNRPRLTAIFNINNGEEDGLHGAHSFLAHPWANITSRFINFEGAGAGGRPFLFRTTSLDMLEAFKKVPHPHANVISADAWKRGIIRSDTDYSVYAGSPDASPSTGDQGYKGPGGGMRGADVAFYKSRARYHTSDDSVRGMGEGGAKRALWGVMDVMRSAGNALLSSDGSDVVSETEGAVYFELFGLYLVAFPFRVLVAADTVLLAAGPIIVAVLSFFLYRQSVLRPQRRWVDLARGYGRFWLAFILSAGAQVGLVTGFLKLNPMTVHAHSVAVTLSMLSLSYLTLVIPLTLAEWVRPIPPAKQKLVVLVELYFLTWLLLLGAIVVAQQYGVAGTYWVGAWNASVLLAVVLAMIEGLWGKGRGGRVVLADESEDLANGEEETTQTAVEREEHEHESEEEVTERTPLITPANGMRKAVIADEEIQDQAFFWWIFQVVLSIPVPLISIGAISLIWLGAMPQTAPDGGWVGVVYAPLALLCLLLLLPLAPFAHKMHRSVTLALLLVFVASTAYSWLTWPFSAPDGKLKVFFGHRVELSNITRIEPVGGSSARLDGSPHLVSAFTELTVVAEYMGRVIEALPSSWSVGVKCEQGKIRPGMTTCQWPVEDEWLPSIPGNSRKDAAWFHVNATRIDASSSHFIITATNTRACSVRLENRNLTWYGVRPLGRSGSEDTVGDWREFEVPSGVNISRVDLWSREWGQSLELELRFHDVEKAEEEHIRGQVACTWAEYQDAERNGPPAARIPALEEAYAFLPEWAALTKVGDGLVEALSGFVL</sequence>
<evidence type="ECO:0000313" key="1">
    <source>
        <dbReference type="EMBL" id="KAI0051551.1"/>
    </source>
</evidence>
<proteinExistence type="predicted"/>
<dbReference type="EMBL" id="MU275851">
    <property type="protein sequence ID" value="KAI0051551.1"/>
    <property type="molecule type" value="Genomic_DNA"/>
</dbReference>
<reference evidence="1" key="1">
    <citation type="submission" date="2021-02" db="EMBL/GenBank/DDBJ databases">
        <authorList>
            <consortium name="DOE Joint Genome Institute"/>
            <person name="Ahrendt S."/>
            <person name="Looney B.P."/>
            <person name="Miyauchi S."/>
            <person name="Morin E."/>
            <person name="Drula E."/>
            <person name="Courty P.E."/>
            <person name="Chicoki N."/>
            <person name="Fauchery L."/>
            <person name="Kohler A."/>
            <person name="Kuo A."/>
            <person name="Labutti K."/>
            <person name="Pangilinan J."/>
            <person name="Lipzen A."/>
            <person name="Riley R."/>
            <person name="Andreopoulos W."/>
            <person name="He G."/>
            <person name="Johnson J."/>
            <person name="Barry K.W."/>
            <person name="Grigoriev I.V."/>
            <person name="Nagy L."/>
            <person name="Hibbett D."/>
            <person name="Henrissat B."/>
            <person name="Matheny P.B."/>
            <person name="Labbe J."/>
            <person name="Martin F."/>
        </authorList>
    </citation>
    <scope>NUCLEOTIDE SEQUENCE</scope>
    <source>
        <strain evidence="1">FP105234-sp</strain>
    </source>
</reference>